<dbReference type="Proteomes" id="UP000827889">
    <property type="component" value="Chromosome 11"/>
</dbReference>
<evidence type="ECO:0000313" key="7">
    <source>
        <dbReference type="Proteomes" id="UP000827889"/>
    </source>
</evidence>
<dbReference type="InterPro" id="IPR005508">
    <property type="entry name" value="At2g31720-like"/>
</dbReference>
<keyword evidence="3" id="KW-0238">DNA-binding</keyword>
<evidence type="ECO:0000256" key="1">
    <source>
        <dbReference type="ARBA" id="ARBA00004123"/>
    </source>
</evidence>
<sequence length="278" mass="31515">MVCSQFTDRFSRGVREMELDLSSLHLLADAASLVSEGKLSLDSSIFDLDDAKKATGVTTTFGPFGVSWLVTKKRSPRTRGLTIHTPKLNSDPVVSKQETWRDHQEHYKKRPRAFDSTETHEVYRVSKKPKRTLNKNLEALTELPTIFMDKVLEMRGRDVRLVVEKRLSATDMNPGQSRFSIPKSQVLTEFLGDQEIKTLDSNGGIKVSLVDPCLEIHHGLQLKKWSYSNKTFSYVLTNRWNAVAHPSKQNGLIKDGLVQLWSFRVDGNLYFCLAACDV</sequence>
<keyword evidence="5" id="KW-0539">Nucleus</keyword>
<keyword evidence="4" id="KW-0804">Transcription</keyword>
<dbReference type="Pfam" id="PF03754">
    <property type="entry name" value="At2g31720-like"/>
    <property type="match status" value="1"/>
</dbReference>
<feature type="region of interest" description="Disordered" evidence="6">
    <location>
        <begin position="80"/>
        <end position="113"/>
    </location>
</feature>
<evidence type="ECO:0000256" key="3">
    <source>
        <dbReference type="ARBA" id="ARBA00023125"/>
    </source>
</evidence>
<dbReference type="PANTHER" id="PTHR31541:SF25">
    <property type="entry name" value="GAMMA-GLIADIN B"/>
    <property type="match status" value="1"/>
</dbReference>
<dbReference type="GO" id="GO:0003677">
    <property type="term" value="F:DNA binding"/>
    <property type="evidence" value="ECO:0007669"/>
    <property type="project" value="UniProtKB-KW"/>
</dbReference>
<keyword evidence="7" id="KW-1185">Reference proteome</keyword>
<dbReference type="GeneID" id="115742111"/>
<organism evidence="7 8">
    <name type="scientific">Rhodamnia argentea</name>
    <dbReference type="NCBI Taxonomy" id="178133"/>
    <lineage>
        <taxon>Eukaryota</taxon>
        <taxon>Viridiplantae</taxon>
        <taxon>Streptophyta</taxon>
        <taxon>Embryophyta</taxon>
        <taxon>Tracheophyta</taxon>
        <taxon>Spermatophyta</taxon>
        <taxon>Magnoliopsida</taxon>
        <taxon>eudicotyledons</taxon>
        <taxon>Gunneridae</taxon>
        <taxon>Pentapetalae</taxon>
        <taxon>rosids</taxon>
        <taxon>malvids</taxon>
        <taxon>Myrtales</taxon>
        <taxon>Myrtaceae</taxon>
        <taxon>Myrtoideae</taxon>
        <taxon>Myrteae</taxon>
        <taxon>Australasian group</taxon>
        <taxon>Rhodamnia</taxon>
    </lineage>
</organism>
<comment type="subcellular location">
    <subcellularLocation>
        <location evidence="1">Nucleus</location>
    </subcellularLocation>
</comment>
<dbReference type="PANTHER" id="PTHR31541">
    <property type="entry name" value="B3 DOMAIN PLANT PROTEIN-RELATED"/>
    <property type="match status" value="1"/>
</dbReference>
<dbReference type="InterPro" id="IPR015300">
    <property type="entry name" value="DNA-bd_pseudobarrel_sf"/>
</dbReference>
<evidence type="ECO:0000256" key="2">
    <source>
        <dbReference type="ARBA" id="ARBA00023015"/>
    </source>
</evidence>
<gene>
    <name evidence="8" type="primary">LOC115742111</name>
</gene>
<evidence type="ECO:0000256" key="4">
    <source>
        <dbReference type="ARBA" id="ARBA00023163"/>
    </source>
</evidence>
<protein>
    <submittedName>
        <fullName evidence="8">B3 domain-containing protein At3g24850</fullName>
    </submittedName>
</protein>
<dbReference type="RefSeq" id="XP_030532085.1">
    <property type="nucleotide sequence ID" value="XM_030676225.1"/>
</dbReference>
<proteinExistence type="predicted"/>
<keyword evidence="2" id="KW-0805">Transcription regulation</keyword>
<dbReference type="GO" id="GO:0005634">
    <property type="term" value="C:nucleus"/>
    <property type="evidence" value="ECO:0007669"/>
    <property type="project" value="UniProtKB-SubCell"/>
</dbReference>
<evidence type="ECO:0000256" key="5">
    <source>
        <dbReference type="ARBA" id="ARBA00023242"/>
    </source>
</evidence>
<dbReference type="Gene3D" id="2.40.330.10">
    <property type="entry name" value="DNA-binding pseudobarrel domain"/>
    <property type="match status" value="1"/>
</dbReference>
<evidence type="ECO:0000313" key="8">
    <source>
        <dbReference type="RefSeq" id="XP_030532085.1"/>
    </source>
</evidence>
<dbReference type="OrthoDB" id="1935604at2759"/>
<evidence type="ECO:0000256" key="6">
    <source>
        <dbReference type="SAM" id="MobiDB-lite"/>
    </source>
</evidence>
<reference evidence="8" key="1">
    <citation type="submission" date="2025-08" db="UniProtKB">
        <authorList>
            <consortium name="RefSeq"/>
        </authorList>
    </citation>
    <scope>IDENTIFICATION</scope>
    <source>
        <tissue evidence="8">Leaf</tissue>
    </source>
</reference>
<dbReference type="KEGG" id="rarg:115742111"/>
<accession>A0A8B8PB83</accession>
<dbReference type="AlphaFoldDB" id="A0A8B8PB83"/>
<name>A0A8B8PB83_9MYRT</name>